<sequence>MKSFMKNSAAAMALIIGANAAAAEGNLVLYHWFEYIPQDLIEKFTAETGINVTMDTFDSNEAMLASLKAGGIGTYDVSVPGDYMVSIMAGEGMLDTIADGELKNKGNIASEWADPSFDPGRKHSIPYQWGSTSFAVNRDVYSGDIQTTDILFNPPAELQGRINMLDSQGEVMAMAALHVGIPQCSNDREQLKALNAMLIEAKAHWASFNSDTAKEVLVSGDAAVGQIYDGFSAKAREEGANVEYAYPTQGYIAWMDNVVLLKDAPNRDSALKFMDFLLEPENIAAVTNYARYNAGVNGVEEFLDPELATQPEKNPHDKVGPGVFIEVCSQEVQAVYDQIWTNVKK</sequence>
<evidence type="ECO:0000256" key="2">
    <source>
        <dbReference type="ARBA" id="ARBA00022448"/>
    </source>
</evidence>
<proteinExistence type="inferred from homology"/>
<dbReference type="GO" id="GO:0019808">
    <property type="term" value="F:polyamine binding"/>
    <property type="evidence" value="ECO:0007669"/>
    <property type="project" value="InterPro"/>
</dbReference>
<name>A0A2R8CDI4_9RHOB</name>
<dbReference type="EMBL" id="ONZG01000011">
    <property type="protein sequence ID" value="SPJ30513.1"/>
    <property type="molecule type" value="Genomic_DNA"/>
</dbReference>
<keyword evidence="4 5" id="KW-0574">Periplasm</keyword>
<dbReference type="Gene3D" id="3.40.190.10">
    <property type="entry name" value="Periplasmic binding protein-like II"/>
    <property type="match status" value="2"/>
</dbReference>
<feature type="binding site" evidence="6">
    <location>
        <position position="83"/>
    </location>
    <ligand>
        <name>spermidine</name>
        <dbReference type="ChEBI" id="CHEBI:57834"/>
    </ligand>
</feature>
<dbReference type="Pfam" id="PF13416">
    <property type="entry name" value="SBP_bac_8"/>
    <property type="match status" value="1"/>
</dbReference>
<feature type="signal peptide" evidence="7">
    <location>
        <begin position="1"/>
        <end position="22"/>
    </location>
</feature>
<feature type="binding site" evidence="6">
    <location>
        <position position="34"/>
    </location>
    <ligand>
        <name>spermidine</name>
        <dbReference type="ChEBI" id="CHEBI:57834"/>
    </ligand>
</feature>
<evidence type="ECO:0000256" key="6">
    <source>
        <dbReference type="PIRSR" id="PIRSR019574-1"/>
    </source>
</evidence>
<organism evidence="8 9">
    <name type="scientific">Falsiruegeria mediterranea M17</name>
    <dbReference type="NCBI Taxonomy" id="1200281"/>
    <lineage>
        <taxon>Bacteria</taxon>
        <taxon>Pseudomonadati</taxon>
        <taxon>Pseudomonadota</taxon>
        <taxon>Alphaproteobacteria</taxon>
        <taxon>Rhodobacterales</taxon>
        <taxon>Roseobacteraceae</taxon>
        <taxon>Falsiruegeria</taxon>
    </lineage>
</organism>
<dbReference type="RefSeq" id="WP_207775249.1">
    <property type="nucleotide sequence ID" value="NZ_ONZG01000011.1"/>
</dbReference>
<dbReference type="PIRSF" id="PIRSF019574">
    <property type="entry name" value="Periplasmic_polyamine_BP"/>
    <property type="match status" value="1"/>
</dbReference>
<dbReference type="GO" id="GO:0015846">
    <property type="term" value="P:polyamine transport"/>
    <property type="evidence" value="ECO:0007669"/>
    <property type="project" value="InterPro"/>
</dbReference>
<dbReference type="PRINTS" id="PR00909">
    <property type="entry name" value="SPERMDNBNDNG"/>
</dbReference>
<dbReference type="AlphaFoldDB" id="A0A2R8CDI4"/>
<dbReference type="InterPro" id="IPR006059">
    <property type="entry name" value="SBP"/>
</dbReference>
<keyword evidence="3 7" id="KW-0732">Signal</keyword>
<accession>A0A2R8CDI4</accession>
<evidence type="ECO:0000256" key="5">
    <source>
        <dbReference type="PIRNR" id="PIRNR019574"/>
    </source>
</evidence>
<evidence type="ECO:0000256" key="3">
    <source>
        <dbReference type="ARBA" id="ARBA00022729"/>
    </source>
</evidence>
<evidence type="ECO:0000256" key="4">
    <source>
        <dbReference type="ARBA" id="ARBA00022764"/>
    </source>
</evidence>
<gene>
    <name evidence="8" type="primary">potD_2</name>
    <name evidence="8" type="ORF">TRM7615_04047</name>
</gene>
<evidence type="ECO:0000313" key="9">
    <source>
        <dbReference type="Proteomes" id="UP000244898"/>
    </source>
</evidence>
<evidence type="ECO:0000313" key="8">
    <source>
        <dbReference type="EMBL" id="SPJ30513.1"/>
    </source>
</evidence>
<keyword evidence="2 5" id="KW-0813">Transport</keyword>
<keyword evidence="9" id="KW-1185">Reference proteome</keyword>
<feature type="chain" id="PRO_5015333522" description="Putrescine-binding periplasmic protein" evidence="7">
    <location>
        <begin position="23"/>
        <end position="345"/>
    </location>
</feature>
<dbReference type="InterPro" id="IPR001188">
    <property type="entry name" value="Sperm_putr-bd"/>
</dbReference>
<dbReference type="GO" id="GO:0042597">
    <property type="term" value="C:periplasmic space"/>
    <property type="evidence" value="ECO:0007669"/>
    <property type="project" value="UniProtKB-SubCell"/>
</dbReference>
<comment type="function">
    <text evidence="5">Required for the activity of the bacterial periplasmic transport system of putrescine.</text>
</comment>
<reference evidence="9" key="1">
    <citation type="submission" date="2018-03" db="EMBL/GenBank/DDBJ databases">
        <authorList>
            <person name="Rodrigo-Torres L."/>
            <person name="Arahal R. D."/>
            <person name="Lucena T."/>
        </authorList>
    </citation>
    <scope>NUCLEOTIDE SEQUENCE [LARGE SCALE GENOMIC DNA]</scope>
    <source>
        <strain evidence="9">CECT 7615</strain>
    </source>
</reference>
<dbReference type="PANTHER" id="PTHR30222">
    <property type="entry name" value="SPERMIDINE/PUTRESCINE-BINDING PERIPLASMIC PROTEIN"/>
    <property type="match status" value="1"/>
</dbReference>
<dbReference type="Proteomes" id="UP000244898">
    <property type="component" value="Unassembled WGS sequence"/>
</dbReference>
<protein>
    <recommendedName>
        <fullName evidence="5">Putrescine-binding periplasmic protein</fullName>
    </recommendedName>
</protein>
<comment type="similarity">
    <text evidence="5">Belongs to the bacterial solute-binding protein PotD/PotF family.</text>
</comment>
<dbReference type="PANTHER" id="PTHR30222:SF12">
    <property type="entry name" value="NORSPERMIDINE SENSOR"/>
    <property type="match status" value="1"/>
</dbReference>
<dbReference type="SUPFAM" id="SSF53850">
    <property type="entry name" value="Periplasmic binding protein-like II"/>
    <property type="match status" value="1"/>
</dbReference>
<comment type="subcellular location">
    <subcellularLocation>
        <location evidence="1 5">Periplasm</location>
    </subcellularLocation>
</comment>
<evidence type="ECO:0000256" key="1">
    <source>
        <dbReference type="ARBA" id="ARBA00004418"/>
    </source>
</evidence>
<evidence type="ECO:0000256" key="7">
    <source>
        <dbReference type="SAM" id="SignalP"/>
    </source>
</evidence>